<evidence type="ECO:0000313" key="1">
    <source>
        <dbReference type="EMBL" id="CAB4809516.1"/>
    </source>
</evidence>
<name>A0A6J6YQV0_9ZZZZ</name>
<gene>
    <name evidence="1" type="ORF">UFOPK2992_01484</name>
</gene>
<reference evidence="1" key="1">
    <citation type="submission" date="2020-05" db="EMBL/GenBank/DDBJ databases">
        <authorList>
            <person name="Chiriac C."/>
            <person name="Salcher M."/>
            <person name="Ghai R."/>
            <person name="Kavagutti S V."/>
        </authorList>
    </citation>
    <scope>NUCLEOTIDE SEQUENCE</scope>
</reference>
<protein>
    <submittedName>
        <fullName evidence="1">Unannotated protein</fullName>
    </submittedName>
</protein>
<accession>A0A6J6YQV0</accession>
<proteinExistence type="predicted"/>
<dbReference type="AlphaFoldDB" id="A0A6J6YQV0"/>
<dbReference type="EMBL" id="CAFAAI010000281">
    <property type="protein sequence ID" value="CAB4809516.1"/>
    <property type="molecule type" value="Genomic_DNA"/>
</dbReference>
<sequence>MLDLDDRCAESAEQLRCIGEGLHLLEGKDAHAIEWLAVCECFDIADVAKVHGATVSGGVVCTCCQRPPETSTNAPVV</sequence>
<organism evidence="1">
    <name type="scientific">freshwater metagenome</name>
    <dbReference type="NCBI Taxonomy" id="449393"/>
    <lineage>
        <taxon>unclassified sequences</taxon>
        <taxon>metagenomes</taxon>
        <taxon>ecological metagenomes</taxon>
    </lineage>
</organism>